<dbReference type="STRING" id="1314781.A0A165EPK5"/>
<dbReference type="InParanoid" id="A0A165EPK5"/>
<name>A0A165EPK5_EXIGL</name>
<dbReference type="InterPro" id="IPR032675">
    <property type="entry name" value="LRR_dom_sf"/>
</dbReference>
<evidence type="ECO:0000313" key="2">
    <source>
        <dbReference type="Proteomes" id="UP000077266"/>
    </source>
</evidence>
<dbReference type="SUPFAM" id="SSF52047">
    <property type="entry name" value="RNI-like"/>
    <property type="match status" value="1"/>
</dbReference>
<proteinExistence type="predicted"/>
<accession>A0A165EPK5</accession>
<gene>
    <name evidence="1" type="ORF">EXIGLDRAFT_773681</name>
</gene>
<sequence>MPALEKLVLSHSGNQGGEPTDILPFAPRLTTLCIHGIASISLREETELPSLTEFVWNSRYATLETAWTILRRAAATLTRVVLAPRSSTMATAATVATPILHLPRIRELTLASRFPDMTEALASFAFPGLTTLVLMRNVLAPNILSFLDSLCGTVTCIDLFLHLDANESAILSNLCNVTQVGFGCTPNNGVEYRVNDAFFSQLCECDALRDYSWPKLTSLVFDQCGEFDASDGGGEGLLRFIRSRTAPNLNDKSTPRRLQRVALGAKGVPTWLSAEVDRIMCTG</sequence>
<protein>
    <recommendedName>
        <fullName evidence="3">RNI-like protein</fullName>
    </recommendedName>
</protein>
<evidence type="ECO:0008006" key="3">
    <source>
        <dbReference type="Google" id="ProtNLM"/>
    </source>
</evidence>
<organism evidence="1 2">
    <name type="scientific">Exidia glandulosa HHB12029</name>
    <dbReference type="NCBI Taxonomy" id="1314781"/>
    <lineage>
        <taxon>Eukaryota</taxon>
        <taxon>Fungi</taxon>
        <taxon>Dikarya</taxon>
        <taxon>Basidiomycota</taxon>
        <taxon>Agaricomycotina</taxon>
        <taxon>Agaricomycetes</taxon>
        <taxon>Auriculariales</taxon>
        <taxon>Exidiaceae</taxon>
        <taxon>Exidia</taxon>
    </lineage>
</organism>
<keyword evidence="2" id="KW-1185">Reference proteome</keyword>
<dbReference type="OrthoDB" id="10653919at2759"/>
<dbReference type="EMBL" id="KV426126">
    <property type="protein sequence ID" value="KZV87417.1"/>
    <property type="molecule type" value="Genomic_DNA"/>
</dbReference>
<evidence type="ECO:0000313" key="1">
    <source>
        <dbReference type="EMBL" id="KZV87417.1"/>
    </source>
</evidence>
<dbReference type="Proteomes" id="UP000077266">
    <property type="component" value="Unassembled WGS sequence"/>
</dbReference>
<dbReference type="AlphaFoldDB" id="A0A165EPK5"/>
<dbReference type="Gene3D" id="3.80.10.10">
    <property type="entry name" value="Ribonuclease Inhibitor"/>
    <property type="match status" value="1"/>
</dbReference>
<reference evidence="1 2" key="1">
    <citation type="journal article" date="2016" name="Mol. Biol. Evol.">
        <title>Comparative Genomics of Early-Diverging Mushroom-Forming Fungi Provides Insights into the Origins of Lignocellulose Decay Capabilities.</title>
        <authorList>
            <person name="Nagy L.G."/>
            <person name="Riley R."/>
            <person name="Tritt A."/>
            <person name="Adam C."/>
            <person name="Daum C."/>
            <person name="Floudas D."/>
            <person name="Sun H."/>
            <person name="Yadav J.S."/>
            <person name="Pangilinan J."/>
            <person name="Larsson K.H."/>
            <person name="Matsuura K."/>
            <person name="Barry K."/>
            <person name="Labutti K."/>
            <person name="Kuo R."/>
            <person name="Ohm R.A."/>
            <person name="Bhattacharya S.S."/>
            <person name="Shirouzu T."/>
            <person name="Yoshinaga Y."/>
            <person name="Martin F.M."/>
            <person name="Grigoriev I.V."/>
            <person name="Hibbett D.S."/>
        </authorList>
    </citation>
    <scope>NUCLEOTIDE SEQUENCE [LARGE SCALE GENOMIC DNA]</scope>
    <source>
        <strain evidence="1 2">HHB12029</strain>
    </source>
</reference>